<dbReference type="PANTHER" id="PTHR45138">
    <property type="entry name" value="REGULATORY COMPONENTS OF SENSORY TRANSDUCTION SYSTEM"/>
    <property type="match status" value="1"/>
</dbReference>
<dbReference type="AlphaFoldDB" id="A0A9D2LI31"/>
<dbReference type="PANTHER" id="PTHR45138:SF24">
    <property type="entry name" value="DIGUANYLATE CYCLASE DGCC-RELATED"/>
    <property type="match status" value="1"/>
</dbReference>
<feature type="transmembrane region" description="Helical" evidence="1">
    <location>
        <begin position="14"/>
        <end position="36"/>
    </location>
</feature>
<dbReference type="EC" id="2.7.7.65" evidence="3"/>
<protein>
    <submittedName>
        <fullName evidence="3">Diguanylate cyclase</fullName>
        <ecNumber evidence="3">2.7.7.65</ecNumber>
    </submittedName>
</protein>
<evidence type="ECO:0000256" key="1">
    <source>
        <dbReference type="SAM" id="Phobius"/>
    </source>
</evidence>
<feature type="transmembrane region" description="Helical" evidence="1">
    <location>
        <begin position="48"/>
        <end position="73"/>
    </location>
</feature>
<dbReference type="GO" id="GO:0052621">
    <property type="term" value="F:diguanylate cyclase activity"/>
    <property type="evidence" value="ECO:0007669"/>
    <property type="project" value="UniProtKB-EC"/>
</dbReference>
<accession>A0A9D2LI31</accession>
<dbReference type="EMBL" id="DWZJ01000032">
    <property type="protein sequence ID" value="HJB12903.1"/>
    <property type="molecule type" value="Genomic_DNA"/>
</dbReference>
<dbReference type="GO" id="GO:1902201">
    <property type="term" value="P:negative regulation of bacterial-type flagellum-dependent cell motility"/>
    <property type="evidence" value="ECO:0007669"/>
    <property type="project" value="TreeGrafter"/>
</dbReference>
<dbReference type="GO" id="GO:0005886">
    <property type="term" value="C:plasma membrane"/>
    <property type="evidence" value="ECO:0007669"/>
    <property type="project" value="TreeGrafter"/>
</dbReference>
<dbReference type="InterPro" id="IPR043128">
    <property type="entry name" value="Rev_trsase/Diguanyl_cyclase"/>
</dbReference>
<evidence type="ECO:0000313" key="4">
    <source>
        <dbReference type="Proteomes" id="UP000823824"/>
    </source>
</evidence>
<feature type="transmembrane region" description="Helical" evidence="1">
    <location>
        <begin position="265"/>
        <end position="284"/>
    </location>
</feature>
<feature type="transmembrane region" description="Helical" evidence="1">
    <location>
        <begin position="217"/>
        <end position="238"/>
    </location>
</feature>
<dbReference type="SMART" id="SM00267">
    <property type="entry name" value="GGDEF"/>
    <property type="match status" value="1"/>
</dbReference>
<dbReference type="CDD" id="cd01949">
    <property type="entry name" value="GGDEF"/>
    <property type="match status" value="1"/>
</dbReference>
<keyword evidence="3" id="KW-0548">Nucleotidyltransferase</keyword>
<keyword evidence="1" id="KW-0812">Transmembrane</keyword>
<dbReference type="Pfam" id="PF00990">
    <property type="entry name" value="GGDEF"/>
    <property type="match status" value="1"/>
</dbReference>
<dbReference type="InterPro" id="IPR050469">
    <property type="entry name" value="Diguanylate_Cyclase"/>
</dbReference>
<keyword evidence="3" id="KW-0808">Transferase</keyword>
<dbReference type="SUPFAM" id="SSF55073">
    <property type="entry name" value="Nucleotide cyclase"/>
    <property type="match status" value="1"/>
</dbReference>
<reference evidence="3" key="2">
    <citation type="submission" date="2021-04" db="EMBL/GenBank/DDBJ databases">
        <authorList>
            <person name="Gilroy R."/>
        </authorList>
    </citation>
    <scope>NUCLEOTIDE SEQUENCE</scope>
    <source>
        <strain evidence="3">ChiBcec18-1249</strain>
    </source>
</reference>
<keyword evidence="1" id="KW-0472">Membrane</keyword>
<dbReference type="GO" id="GO:0043709">
    <property type="term" value="P:cell adhesion involved in single-species biofilm formation"/>
    <property type="evidence" value="ECO:0007669"/>
    <property type="project" value="TreeGrafter"/>
</dbReference>
<sequence>MRHLSAQRRLTDRYVLGALLAIELLMSFSFLGYFHVEPISVTIAYLPVLLAGALLGPMEATAVGTVFGLTSMWKASASYVMPSDQMFSPLFSGDPLGSLVLSVGSRALFGLLSGLLYAGARRLRPLALGVGAVSFFGRQIHSLLVYSAMALFFPEAGYGPGIVFAQVFSKSDVLANCGTVAVVLLIWGASQTQPWIRFRQKLERSLSMHTGEWYRRLTIAVMAAVTLAAAFAVTVYFVHRIDYVLSGRGIDISGTSYADIFHLQVQFLFGIMSLMALMVLFLVLNRHYNSYMAYEGKIDFLTSVMTRRAFFSACGRALRSARNQAAPSGYFIMVDLDRFKEVNDQYGHPEGDRALKAVAQCLKETLGEQCVIGRMGGDEFAALLCAELPTEELEVALRHFLTRVHRITWGDQHLTCSIGALPIGPELSPEELYQRADRLLYAAKEQGRDRYVIGT</sequence>
<dbReference type="InterPro" id="IPR029787">
    <property type="entry name" value="Nucleotide_cyclase"/>
</dbReference>
<proteinExistence type="predicted"/>
<evidence type="ECO:0000259" key="2">
    <source>
        <dbReference type="PROSITE" id="PS50887"/>
    </source>
</evidence>
<feature type="transmembrane region" description="Helical" evidence="1">
    <location>
        <begin position="126"/>
        <end position="153"/>
    </location>
</feature>
<dbReference type="Proteomes" id="UP000823824">
    <property type="component" value="Unassembled WGS sequence"/>
</dbReference>
<organism evidence="3 4">
    <name type="scientific">Candidatus Oscillibacter excrementigallinarum</name>
    <dbReference type="NCBI Taxonomy" id="2838716"/>
    <lineage>
        <taxon>Bacteria</taxon>
        <taxon>Bacillati</taxon>
        <taxon>Bacillota</taxon>
        <taxon>Clostridia</taxon>
        <taxon>Eubacteriales</taxon>
        <taxon>Oscillospiraceae</taxon>
        <taxon>Oscillibacter</taxon>
    </lineage>
</organism>
<dbReference type="Gene3D" id="1.10.1760.20">
    <property type="match status" value="1"/>
</dbReference>
<dbReference type="NCBIfam" id="TIGR00254">
    <property type="entry name" value="GGDEF"/>
    <property type="match status" value="1"/>
</dbReference>
<dbReference type="InterPro" id="IPR000160">
    <property type="entry name" value="GGDEF_dom"/>
</dbReference>
<feature type="transmembrane region" description="Helical" evidence="1">
    <location>
        <begin position="173"/>
        <end position="196"/>
    </location>
</feature>
<feature type="transmembrane region" description="Helical" evidence="1">
    <location>
        <begin position="96"/>
        <end position="119"/>
    </location>
</feature>
<name>A0A9D2LI31_9FIRM</name>
<evidence type="ECO:0000313" key="3">
    <source>
        <dbReference type="EMBL" id="HJB12903.1"/>
    </source>
</evidence>
<reference evidence="3" key="1">
    <citation type="journal article" date="2021" name="PeerJ">
        <title>Extensive microbial diversity within the chicken gut microbiome revealed by metagenomics and culture.</title>
        <authorList>
            <person name="Gilroy R."/>
            <person name="Ravi A."/>
            <person name="Getino M."/>
            <person name="Pursley I."/>
            <person name="Horton D.L."/>
            <person name="Alikhan N.F."/>
            <person name="Baker D."/>
            <person name="Gharbi K."/>
            <person name="Hall N."/>
            <person name="Watson M."/>
            <person name="Adriaenssens E.M."/>
            <person name="Foster-Nyarko E."/>
            <person name="Jarju S."/>
            <person name="Secka A."/>
            <person name="Antonio M."/>
            <person name="Oren A."/>
            <person name="Chaudhuri R.R."/>
            <person name="La Ragione R."/>
            <person name="Hildebrand F."/>
            <person name="Pallen M.J."/>
        </authorList>
    </citation>
    <scope>NUCLEOTIDE SEQUENCE</scope>
    <source>
        <strain evidence="3">ChiBcec18-1249</strain>
    </source>
</reference>
<keyword evidence="1" id="KW-1133">Transmembrane helix</keyword>
<comment type="caution">
    <text evidence="3">The sequence shown here is derived from an EMBL/GenBank/DDBJ whole genome shotgun (WGS) entry which is preliminary data.</text>
</comment>
<dbReference type="Gene3D" id="3.30.70.270">
    <property type="match status" value="1"/>
</dbReference>
<feature type="domain" description="GGDEF" evidence="2">
    <location>
        <begin position="327"/>
        <end position="455"/>
    </location>
</feature>
<gene>
    <name evidence="3" type="ORF">H9787_04255</name>
</gene>
<dbReference type="PROSITE" id="PS50887">
    <property type="entry name" value="GGDEF"/>
    <property type="match status" value="1"/>
</dbReference>